<dbReference type="InterPro" id="IPR018790">
    <property type="entry name" value="DUF2358"/>
</dbReference>
<gene>
    <name evidence="2" type="ORF">PDEL0327_LOCUS1756</name>
</gene>
<evidence type="ECO:0008006" key="3">
    <source>
        <dbReference type="Google" id="ProtNLM"/>
    </source>
</evidence>
<accession>A0A7S0TC24</accession>
<evidence type="ECO:0000256" key="1">
    <source>
        <dbReference type="SAM" id="SignalP"/>
    </source>
</evidence>
<proteinExistence type="predicted"/>
<dbReference type="AlphaFoldDB" id="A0A7S0TC24"/>
<feature type="signal peptide" evidence="1">
    <location>
        <begin position="1"/>
        <end position="24"/>
    </location>
</feature>
<dbReference type="PROSITE" id="PS51257">
    <property type="entry name" value="PROKAR_LIPOPROTEIN"/>
    <property type="match status" value="1"/>
</dbReference>
<dbReference type="PANTHER" id="PTHR31094:SF2">
    <property type="entry name" value="RIKEN CDNA 2310061I04 GENE"/>
    <property type="match status" value="1"/>
</dbReference>
<dbReference type="PANTHER" id="PTHR31094">
    <property type="entry name" value="RIKEN CDNA 2310061I04 GENE"/>
    <property type="match status" value="1"/>
</dbReference>
<dbReference type="EMBL" id="HBFG01002316">
    <property type="protein sequence ID" value="CAD8730263.1"/>
    <property type="molecule type" value="Transcribed_RNA"/>
</dbReference>
<name>A0A7S0TC24_9STRA</name>
<feature type="chain" id="PRO_5030691983" description="SnoaL-like domain-containing protein" evidence="1">
    <location>
        <begin position="25"/>
        <end position="257"/>
    </location>
</feature>
<dbReference type="Pfam" id="PF10184">
    <property type="entry name" value="DUF2358"/>
    <property type="match status" value="1"/>
</dbReference>
<protein>
    <recommendedName>
        <fullName evidence="3">SnoaL-like domain-containing protein</fullName>
    </recommendedName>
</protein>
<dbReference type="SUPFAM" id="SSF54427">
    <property type="entry name" value="NTF2-like"/>
    <property type="match status" value="1"/>
</dbReference>
<organism evidence="2">
    <name type="scientific">Pseudo-nitzschia delicatissima</name>
    <dbReference type="NCBI Taxonomy" id="44447"/>
    <lineage>
        <taxon>Eukaryota</taxon>
        <taxon>Sar</taxon>
        <taxon>Stramenopiles</taxon>
        <taxon>Ochrophyta</taxon>
        <taxon>Bacillariophyta</taxon>
        <taxon>Bacillariophyceae</taxon>
        <taxon>Bacillariophycidae</taxon>
        <taxon>Bacillariales</taxon>
        <taxon>Bacillariaceae</taxon>
        <taxon>Pseudo-nitzschia</taxon>
    </lineage>
</organism>
<dbReference type="InterPro" id="IPR032710">
    <property type="entry name" value="NTF2-like_dom_sf"/>
</dbReference>
<keyword evidence="1" id="KW-0732">Signal</keyword>
<sequence length="257" mass="28597">MVRTNNILVSTLALSACCVAPTIGFMPEAATSRTSHLRLDLSLEPVQSTSSVVRNPSEPLLITVVDDDQINDVGSSNLPPVLQQITDERRNFQVNLGKAMDTLRKDLPYILKETPDYSIYHKEITVVDPSGVQLTGIESYKSSIKFLQQFVNFWFQPARNKLQFRLVYDFARSSIRVSWHAVLVPKMPMGKPLHVDGISMYRLETETGKIIEHKMENLSINNTPIMPPYGVFSLLQQEWGLAGVGGGIPAGQIPMGV</sequence>
<evidence type="ECO:0000313" key="2">
    <source>
        <dbReference type="EMBL" id="CAD8730263.1"/>
    </source>
</evidence>
<reference evidence="2" key="1">
    <citation type="submission" date="2021-01" db="EMBL/GenBank/DDBJ databases">
        <authorList>
            <person name="Corre E."/>
            <person name="Pelletier E."/>
            <person name="Niang G."/>
            <person name="Scheremetjew M."/>
            <person name="Finn R."/>
            <person name="Kale V."/>
            <person name="Holt S."/>
            <person name="Cochrane G."/>
            <person name="Meng A."/>
            <person name="Brown T."/>
            <person name="Cohen L."/>
        </authorList>
    </citation>
    <scope>NUCLEOTIDE SEQUENCE</scope>
    <source>
        <strain evidence="2">B596</strain>
    </source>
</reference>